<dbReference type="GO" id="GO:2000779">
    <property type="term" value="P:regulation of double-strand break repair"/>
    <property type="evidence" value="ECO:0000318"/>
    <property type="project" value="GO_Central"/>
</dbReference>
<dbReference type="GO" id="GO:0005730">
    <property type="term" value="C:nucleolus"/>
    <property type="evidence" value="ECO:0007669"/>
    <property type="project" value="UniProtKB-SubCell"/>
</dbReference>
<evidence type="ECO:0000256" key="3">
    <source>
        <dbReference type="ARBA" id="ARBA00023015"/>
    </source>
</evidence>
<feature type="region of interest" description="Disordered" evidence="7">
    <location>
        <begin position="517"/>
        <end position="558"/>
    </location>
</feature>
<dbReference type="PROSITE" id="PS51998">
    <property type="entry name" value="DEK_C"/>
    <property type="match status" value="1"/>
</dbReference>
<evidence type="ECO:0000256" key="2">
    <source>
        <dbReference type="ARBA" id="ARBA00022853"/>
    </source>
</evidence>
<keyword evidence="3" id="KW-0805">Transcription regulation</keyword>
<feature type="compositionally biased region" description="Acidic residues" evidence="7">
    <location>
        <begin position="300"/>
        <end position="325"/>
    </location>
</feature>
<comment type="subcellular location">
    <subcellularLocation>
        <location evidence="1">Nucleus</location>
        <location evidence="1">Nucleolus</location>
    </subcellularLocation>
</comment>
<feature type="compositionally biased region" description="Acidic residues" evidence="7">
    <location>
        <begin position="64"/>
        <end position="76"/>
    </location>
</feature>
<evidence type="ECO:0000259" key="8">
    <source>
        <dbReference type="PROSITE" id="PS51998"/>
    </source>
</evidence>
<evidence type="ECO:0000256" key="1">
    <source>
        <dbReference type="ARBA" id="ARBA00004604"/>
    </source>
</evidence>
<protein>
    <recommendedName>
        <fullName evidence="8">DEK-C domain-containing protein</fullName>
    </recommendedName>
</protein>
<dbReference type="InParanoid" id="A0A3Q7GYU2"/>
<feature type="domain" description="DEK-C" evidence="8">
    <location>
        <begin position="462"/>
        <end position="517"/>
    </location>
</feature>
<accession>A0A3Q7GYU2</accession>
<dbReference type="STRING" id="4081.A0A3Q7GYU2"/>
<feature type="region of interest" description="Disordered" evidence="7">
    <location>
        <begin position="256"/>
        <end position="468"/>
    </location>
</feature>
<dbReference type="Pfam" id="PF08766">
    <property type="entry name" value="DEK_C"/>
    <property type="match status" value="1"/>
</dbReference>
<keyword evidence="4" id="KW-0238">DNA-binding</keyword>
<dbReference type="GO" id="GO:0005634">
    <property type="term" value="C:nucleus"/>
    <property type="evidence" value="ECO:0000318"/>
    <property type="project" value="GO_Central"/>
</dbReference>
<evidence type="ECO:0000256" key="6">
    <source>
        <dbReference type="ARBA" id="ARBA00023242"/>
    </source>
</evidence>
<feature type="compositionally biased region" description="Low complexity" evidence="7">
    <location>
        <begin position="381"/>
        <end position="400"/>
    </location>
</feature>
<feature type="compositionally biased region" description="Acidic residues" evidence="7">
    <location>
        <begin position="520"/>
        <end position="538"/>
    </location>
</feature>
<dbReference type="GO" id="GO:0042393">
    <property type="term" value="F:histone binding"/>
    <property type="evidence" value="ECO:0000318"/>
    <property type="project" value="GO_Central"/>
</dbReference>
<feature type="compositionally biased region" description="Basic and acidic residues" evidence="7">
    <location>
        <begin position="326"/>
        <end position="339"/>
    </location>
</feature>
<evidence type="ECO:0000313" key="9">
    <source>
        <dbReference type="EnsemblPlants" id="Solyc06g072660.3.1"/>
    </source>
</evidence>
<evidence type="ECO:0000313" key="10">
    <source>
        <dbReference type="Proteomes" id="UP000004994"/>
    </source>
</evidence>
<keyword evidence="5" id="KW-0804">Transcription</keyword>
<dbReference type="GO" id="GO:0006325">
    <property type="term" value="P:chromatin organization"/>
    <property type="evidence" value="ECO:0007669"/>
    <property type="project" value="UniProtKB-KW"/>
</dbReference>
<dbReference type="EnsemblPlants" id="Solyc06g072660.3.1">
    <property type="protein sequence ID" value="Solyc06g072660.3.1"/>
    <property type="gene ID" value="Solyc06g072660.3"/>
</dbReference>
<reference evidence="9" key="2">
    <citation type="submission" date="2019-01" db="UniProtKB">
        <authorList>
            <consortium name="EnsemblPlants"/>
        </authorList>
    </citation>
    <scope>IDENTIFICATION</scope>
    <source>
        <strain evidence="9">cv. Heinz 1706</strain>
    </source>
</reference>
<name>A0A3Q7GYU2_SOLLC</name>
<dbReference type="Proteomes" id="UP000004994">
    <property type="component" value="Chromosome 6"/>
</dbReference>
<dbReference type="PANTHER" id="PTHR13468:SF1">
    <property type="entry name" value="PROTEIN DEK"/>
    <property type="match status" value="1"/>
</dbReference>
<dbReference type="SUPFAM" id="SSF109715">
    <property type="entry name" value="DEK C-terminal domain"/>
    <property type="match status" value="1"/>
</dbReference>
<keyword evidence="2" id="KW-0156">Chromatin regulator</keyword>
<dbReference type="AlphaFoldDB" id="A0A3Q7GYU2"/>
<proteinExistence type="predicted"/>
<dbReference type="PaxDb" id="4081-Solyc06g072660.2.1"/>
<feature type="compositionally biased region" description="Basic and acidic residues" evidence="7">
    <location>
        <begin position="360"/>
        <end position="380"/>
    </location>
</feature>
<dbReference type="OMA" id="FQQKNMK"/>
<evidence type="ECO:0000256" key="4">
    <source>
        <dbReference type="ARBA" id="ARBA00023125"/>
    </source>
</evidence>
<feature type="compositionally biased region" description="Basic and acidic residues" evidence="7">
    <location>
        <begin position="37"/>
        <end position="63"/>
    </location>
</feature>
<evidence type="ECO:0000256" key="5">
    <source>
        <dbReference type="ARBA" id="ARBA00023163"/>
    </source>
</evidence>
<dbReference type="InterPro" id="IPR014876">
    <property type="entry name" value="DEK_C"/>
</dbReference>
<evidence type="ECO:0000256" key="7">
    <source>
        <dbReference type="SAM" id="MobiDB-lite"/>
    </source>
</evidence>
<dbReference type="Gene3D" id="1.10.10.60">
    <property type="entry name" value="Homeodomain-like"/>
    <property type="match status" value="1"/>
</dbReference>
<dbReference type="FunFam" id="1.10.10.60:FF:000220">
    <property type="entry name" value="DEK domain-containing chromatin associated protein"/>
    <property type="match status" value="1"/>
</dbReference>
<feature type="region of interest" description="Disordered" evidence="7">
    <location>
        <begin position="34"/>
        <end position="119"/>
    </location>
</feature>
<feature type="compositionally biased region" description="Basic and acidic residues" evidence="7">
    <location>
        <begin position="415"/>
        <end position="434"/>
    </location>
</feature>
<dbReference type="Gramene" id="Solyc06g072660.3.1">
    <property type="protein sequence ID" value="Solyc06g072660.3.1"/>
    <property type="gene ID" value="Solyc06g072660.3"/>
</dbReference>
<dbReference type="PANTHER" id="PTHR13468">
    <property type="entry name" value="DEK PROTEIN"/>
    <property type="match status" value="1"/>
</dbReference>
<feature type="compositionally biased region" description="Basic and acidic residues" evidence="7">
    <location>
        <begin position="446"/>
        <end position="468"/>
    </location>
</feature>
<feature type="compositionally biased region" description="Basic and acidic residues" evidence="7">
    <location>
        <begin position="77"/>
        <end position="91"/>
    </location>
</feature>
<feature type="compositionally biased region" description="Acidic residues" evidence="7">
    <location>
        <begin position="546"/>
        <end position="558"/>
    </location>
</feature>
<sequence>MFISTLDHTTLYSTVFILKKILSSKHKQNLLKTSMAADKETLEEKKQEKETIEKEAKAKRSSEEENEGAEEMDVDKEDEKAKEKVVKKVEDEGVEKEEEAKSDDAISPKTPGSRPTRERKTVERYFESLVYRGSATKPLSIEKGQGTQLKDIPNVAYMLSKRKLDDNLHTLHSILFGKKSKAHNLKKNIGLFSGYVWVENEEKQRAKIKEKLDKCVKEKLLVFCDILNIPVSKSATKKDELSVKLLDFLESPHSTTDSLLAEKELRRKKRKSKGKTSKSTGSLDKAAGKSEKKHQKPKIEEDESDDEPSSNESGDDNDGEEADEVGSDHEESGSEKEEEKNEEQEEEKPKKKKSNGNVSSKKDSGNKVTEKPKAVKKDNSAKSPKSMTKSTKVSSSTASKRGASGADSLVTPKKQKVEKNSQKEENESVKENASNKKKSTKTPAKVSEKDGKEKSGKKAKAEPKKEEIHAAVVNILKEVDFNSATLSDIIRNLGSHFGVDLMHRKIEVKAIITDVINNMSDDEEGDDSEAENDEEKNEGDDPKAENDEEKNEGDDSDA</sequence>
<keyword evidence="6" id="KW-0539">Nucleus</keyword>
<dbReference type="FunCoup" id="A0A3Q7GYU2">
    <property type="interactions" value="840"/>
</dbReference>
<dbReference type="GO" id="GO:0003677">
    <property type="term" value="F:DNA binding"/>
    <property type="evidence" value="ECO:0007669"/>
    <property type="project" value="UniProtKB-KW"/>
</dbReference>
<organism evidence="9">
    <name type="scientific">Solanum lycopersicum</name>
    <name type="common">Tomato</name>
    <name type="synonym">Lycopersicon esculentum</name>
    <dbReference type="NCBI Taxonomy" id="4081"/>
    <lineage>
        <taxon>Eukaryota</taxon>
        <taxon>Viridiplantae</taxon>
        <taxon>Streptophyta</taxon>
        <taxon>Embryophyta</taxon>
        <taxon>Tracheophyta</taxon>
        <taxon>Spermatophyta</taxon>
        <taxon>Magnoliopsida</taxon>
        <taxon>eudicotyledons</taxon>
        <taxon>Gunneridae</taxon>
        <taxon>Pentapetalae</taxon>
        <taxon>asterids</taxon>
        <taxon>lamiids</taxon>
        <taxon>Solanales</taxon>
        <taxon>Solanaceae</taxon>
        <taxon>Solanoideae</taxon>
        <taxon>Solaneae</taxon>
        <taxon>Solanum</taxon>
        <taxon>Solanum subgen. Lycopersicon</taxon>
    </lineage>
</organism>
<keyword evidence="10" id="KW-1185">Reference proteome</keyword>
<reference evidence="9" key="1">
    <citation type="journal article" date="2012" name="Nature">
        <title>The tomato genome sequence provides insights into fleshy fruit evolution.</title>
        <authorList>
            <consortium name="Tomato Genome Consortium"/>
        </authorList>
    </citation>
    <scope>NUCLEOTIDE SEQUENCE [LARGE SCALE GENOMIC DNA]</scope>
    <source>
        <strain evidence="9">cv. Heinz 1706</strain>
    </source>
</reference>
<feature type="compositionally biased region" description="Basic residues" evidence="7">
    <location>
        <begin position="266"/>
        <end position="276"/>
    </location>
</feature>
<dbReference type="InterPro" id="IPR044198">
    <property type="entry name" value="DEK"/>
</dbReference>